<evidence type="ECO:0000259" key="8">
    <source>
        <dbReference type="Pfam" id="PF04542"/>
    </source>
</evidence>
<feature type="domain" description="RNA polymerase sigma-70 region 2" evidence="8">
    <location>
        <begin position="25"/>
        <end position="93"/>
    </location>
</feature>
<evidence type="ECO:0000256" key="4">
    <source>
        <dbReference type="ARBA" id="ARBA00023125"/>
    </source>
</evidence>
<dbReference type="InterPro" id="IPR039425">
    <property type="entry name" value="RNA_pol_sigma-70-like"/>
</dbReference>
<dbReference type="InterPro" id="IPR007627">
    <property type="entry name" value="RNA_pol_sigma70_r2"/>
</dbReference>
<dbReference type="Gene3D" id="1.10.10.10">
    <property type="entry name" value="Winged helix-like DNA-binding domain superfamily/Winged helix DNA-binding domain"/>
    <property type="match status" value="1"/>
</dbReference>
<dbReference type="Gene3D" id="1.10.1740.10">
    <property type="match status" value="1"/>
</dbReference>
<proteinExistence type="inferred from homology"/>
<evidence type="ECO:0000256" key="3">
    <source>
        <dbReference type="ARBA" id="ARBA00023082"/>
    </source>
</evidence>
<organism evidence="10 11">
    <name type="scientific">Ferrovibrio xuzhouensis</name>
    <dbReference type="NCBI Taxonomy" id="1576914"/>
    <lineage>
        <taxon>Bacteria</taxon>
        <taxon>Pseudomonadati</taxon>
        <taxon>Pseudomonadota</taxon>
        <taxon>Alphaproteobacteria</taxon>
        <taxon>Rhodospirillales</taxon>
        <taxon>Rhodospirillaceae</taxon>
        <taxon>Ferrovibrio</taxon>
    </lineage>
</organism>
<sequence length="180" mass="20117">MNREQQAALMRAVAKAADRVAFASLYAYFAPRLKSHLMRLGAPEDVAEELVQESMVTAWRRAATFDPQQASAATWLFTIARNKRIDRLRRERRPAFDPADPALVPDPEPAPDSGVDAAQAEARMRSALDSLPPDQMRLLQLAFFEDLSHRDIAARESLPLGTVKSRIRLALARLKGRLAE</sequence>
<dbReference type="InterPro" id="IPR036388">
    <property type="entry name" value="WH-like_DNA-bd_sf"/>
</dbReference>
<protein>
    <recommendedName>
        <fullName evidence="6">RNA polymerase sigma factor</fullName>
    </recommendedName>
</protein>
<reference evidence="11" key="1">
    <citation type="journal article" date="2019" name="Int. J. Syst. Evol. Microbiol.">
        <title>The Global Catalogue of Microorganisms (GCM) 10K type strain sequencing project: providing services to taxonomists for standard genome sequencing and annotation.</title>
        <authorList>
            <consortium name="The Broad Institute Genomics Platform"/>
            <consortium name="The Broad Institute Genome Sequencing Center for Infectious Disease"/>
            <person name="Wu L."/>
            <person name="Ma J."/>
        </authorList>
    </citation>
    <scope>NUCLEOTIDE SEQUENCE [LARGE SCALE GENOMIC DNA]</scope>
    <source>
        <strain evidence="11">KCTC 42182</strain>
    </source>
</reference>
<keyword evidence="4 6" id="KW-0238">DNA-binding</keyword>
<evidence type="ECO:0000256" key="6">
    <source>
        <dbReference type="RuleBase" id="RU000716"/>
    </source>
</evidence>
<dbReference type="PANTHER" id="PTHR43133:SF62">
    <property type="entry name" value="RNA POLYMERASE SIGMA FACTOR SIGZ"/>
    <property type="match status" value="1"/>
</dbReference>
<dbReference type="InterPro" id="IPR000838">
    <property type="entry name" value="RNA_pol_sigma70_ECF_CS"/>
</dbReference>
<gene>
    <name evidence="10" type="ORF">ACFOOQ_09715</name>
</gene>
<dbReference type="Pfam" id="PF08281">
    <property type="entry name" value="Sigma70_r4_2"/>
    <property type="match status" value="1"/>
</dbReference>
<evidence type="ECO:0000259" key="9">
    <source>
        <dbReference type="Pfam" id="PF08281"/>
    </source>
</evidence>
<accession>A0ABV7VEE7</accession>
<dbReference type="InterPro" id="IPR013249">
    <property type="entry name" value="RNA_pol_sigma70_r4_t2"/>
</dbReference>
<dbReference type="EMBL" id="JBHRYJ010000001">
    <property type="protein sequence ID" value="MFC3675819.1"/>
    <property type="molecule type" value="Genomic_DNA"/>
</dbReference>
<comment type="similarity">
    <text evidence="1 6">Belongs to the sigma-70 factor family. ECF subfamily.</text>
</comment>
<dbReference type="Pfam" id="PF04542">
    <property type="entry name" value="Sigma70_r2"/>
    <property type="match status" value="1"/>
</dbReference>
<dbReference type="SUPFAM" id="SSF88659">
    <property type="entry name" value="Sigma3 and sigma4 domains of RNA polymerase sigma factors"/>
    <property type="match status" value="1"/>
</dbReference>
<feature type="domain" description="RNA polymerase sigma factor 70 region 4 type 2" evidence="9">
    <location>
        <begin position="123"/>
        <end position="174"/>
    </location>
</feature>
<evidence type="ECO:0000256" key="2">
    <source>
        <dbReference type="ARBA" id="ARBA00023015"/>
    </source>
</evidence>
<dbReference type="InterPro" id="IPR013325">
    <property type="entry name" value="RNA_pol_sigma_r2"/>
</dbReference>
<evidence type="ECO:0000256" key="5">
    <source>
        <dbReference type="ARBA" id="ARBA00023163"/>
    </source>
</evidence>
<evidence type="ECO:0000256" key="7">
    <source>
        <dbReference type="SAM" id="MobiDB-lite"/>
    </source>
</evidence>
<dbReference type="CDD" id="cd06171">
    <property type="entry name" value="Sigma70_r4"/>
    <property type="match status" value="1"/>
</dbReference>
<evidence type="ECO:0000313" key="10">
    <source>
        <dbReference type="EMBL" id="MFC3675819.1"/>
    </source>
</evidence>
<name>A0ABV7VEE7_9PROT</name>
<dbReference type="InterPro" id="IPR014284">
    <property type="entry name" value="RNA_pol_sigma-70_dom"/>
</dbReference>
<keyword evidence="5 6" id="KW-0804">Transcription</keyword>
<dbReference type="InterPro" id="IPR013324">
    <property type="entry name" value="RNA_pol_sigma_r3/r4-like"/>
</dbReference>
<dbReference type="PANTHER" id="PTHR43133">
    <property type="entry name" value="RNA POLYMERASE ECF-TYPE SIGMA FACTO"/>
    <property type="match status" value="1"/>
</dbReference>
<evidence type="ECO:0000313" key="11">
    <source>
        <dbReference type="Proteomes" id="UP001595711"/>
    </source>
</evidence>
<dbReference type="Proteomes" id="UP001595711">
    <property type="component" value="Unassembled WGS sequence"/>
</dbReference>
<comment type="caution">
    <text evidence="10">The sequence shown here is derived from an EMBL/GenBank/DDBJ whole genome shotgun (WGS) entry which is preliminary data.</text>
</comment>
<dbReference type="NCBIfam" id="TIGR02937">
    <property type="entry name" value="sigma70-ECF"/>
    <property type="match status" value="1"/>
</dbReference>
<feature type="region of interest" description="Disordered" evidence="7">
    <location>
        <begin position="96"/>
        <end position="121"/>
    </location>
</feature>
<dbReference type="RefSeq" id="WP_379725105.1">
    <property type="nucleotide sequence ID" value="NZ_JBHRYJ010000001.1"/>
</dbReference>
<dbReference type="SUPFAM" id="SSF88946">
    <property type="entry name" value="Sigma2 domain of RNA polymerase sigma factors"/>
    <property type="match status" value="1"/>
</dbReference>
<keyword evidence="2 6" id="KW-0805">Transcription regulation</keyword>
<dbReference type="PROSITE" id="PS01063">
    <property type="entry name" value="SIGMA70_ECF"/>
    <property type="match status" value="1"/>
</dbReference>
<keyword evidence="11" id="KW-1185">Reference proteome</keyword>
<evidence type="ECO:0000256" key="1">
    <source>
        <dbReference type="ARBA" id="ARBA00010641"/>
    </source>
</evidence>
<keyword evidence="3 6" id="KW-0731">Sigma factor</keyword>